<organism evidence="4 5">
    <name type="scientific">Ruminococcus gauvreauii</name>
    <dbReference type="NCBI Taxonomy" id="438033"/>
    <lineage>
        <taxon>Bacteria</taxon>
        <taxon>Bacillati</taxon>
        <taxon>Bacillota</taxon>
        <taxon>Clostridia</taxon>
        <taxon>Eubacteriales</taxon>
        <taxon>Oscillospiraceae</taxon>
        <taxon>Ruminococcus</taxon>
    </lineage>
</organism>
<accession>A0ABY5VD76</accession>
<dbReference type="Pfam" id="PF06253">
    <property type="entry name" value="MTTB"/>
    <property type="match status" value="1"/>
</dbReference>
<gene>
    <name evidence="4" type="ORF">NQ502_10805</name>
</gene>
<proteinExistence type="inferred from homology"/>
<dbReference type="Gene3D" id="3.20.20.480">
    <property type="entry name" value="Trimethylamine methyltransferase-like"/>
    <property type="match status" value="1"/>
</dbReference>
<dbReference type="EMBL" id="CP102290">
    <property type="protein sequence ID" value="UWP57893.1"/>
    <property type="molecule type" value="Genomic_DNA"/>
</dbReference>
<dbReference type="GO" id="GO:0008168">
    <property type="term" value="F:methyltransferase activity"/>
    <property type="evidence" value="ECO:0007669"/>
    <property type="project" value="UniProtKB-KW"/>
</dbReference>
<keyword evidence="5" id="KW-1185">Reference proteome</keyword>
<evidence type="ECO:0000313" key="5">
    <source>
        <dbReference type="Proteomes" id="UP001060164"/>
    </source>
</evidence>
<name>A0ABY5VD76_9FIRM</name>
<evidence type="ECO:0000256" key="3">
    <source>
        <dbReference type="ARBA" id="ARBA00022679"/>
    </source>
</evidence>
<dbReference type="GO" id="GO:0032259">
    <property type="term" value="P:methylation"/>
    <property type="evidence" value="ECO:0007669"/>
    <property type="project" value="UniProtKB-KW"/>
</dbReference>
<sequence length="465" mass="51189">MRRMKARVELLSENEIVQIHENSLRILERMGMRVPNITVCRLAGALGAIVDESTMTVRLPGKMMEELLDTVRKTADREKQQTGSVSQLTGNVSTQIFMADYKSGTRRYGTMEDVLDGIALIQSLDRIPHANAVVVPSDVPEAVSDVLCYRNIYKYSQKDGGTYILTPGSARYIIEMSRIMGRKVSYLFDTISPLSFSENSLDIALIFREHELELTMTPMVMGGATGPISIAGLLTLQNAEVLGSLFFIYAITGRIPKYVAAGHTNDIRRNMMCSFGSPNQALIGVGIAQMADFYGLKSGSNSGLTDSVYPDFQCGFEKTLSAAFSMLAGTEAIGGQGLIGADQGMSFAQLVLDNEWIDAFNYVTEGIEVNEDSIGYDTIEEVGIGGNYICEEHTIEYMRESSWNSELFERDSYDNMISGGKDLLERADEKARELIAKNRTDIPVVAPEIARALDDIADQAVKELT</sequence>
<evidence type="ECO:0000313" key="4">
    <source>
        <dbReference type="EMBL" id="UWP57893.1"/>
    </source>
</evidence>
<dbReference type="InterPro" id="IPR038601">
    <property type="entry name" value="MttB-like_sf"/>
</dbReference>
<reference evidence="4" key="1">
    <citation type="journal article" date="2022" name="Cell">
        <title>Design, construction, and in vivo augmentation of a complex gut microbiome.</title>
        <authorList>
            <person name="Cheng A.G."/>
            <person name="Ho P.Y."/>
            <person name="Aranda-Diaz A."/>
            <person name="Jain S."/>
            <person name="Yu F.B."/>
            <person name="Meng X."/>
            <person name="Wang M."/>
            <person name="Iakiviak M."/>
            <person name="Nagashima K."/>
            <person name="Zhao A."/>
            <person name="Murugkar P."/>
            <person name="Patil A."/>
            <person name="Atabakhsh K."/>
            <person name="Weakley A."/>
            <person name="Yan J."/>
            <person name="Brumbaugh A.R."/>
            <person name="Higginbottom S."/>
            <person name="Dimas A."/>
            <person name="Shiver A.L."/>
            <person name="Deutschbauer A."/>
            <person name="Neff N."/>
            <person name="Sonnenburg J.L."/>
            <person name="Huang K.C."/>
            <person name="Fischbach M.A."/>
        </authorList>
    </citation>
    <scope>NUCLEOTIDE SEQUENCE</scope>
    <source>
        <strain evidence="4">DSM 19829</strain>
    </source>
</reference>
<dbReference type="RefSeq" id="WP_028530024.1">
    <property type="nucleotide sequence ID" value="NZ_CABLBR010000040.1"/>
</dbReference>
<protein>
    <submittedName>
        <fullName evidence="4">Trimethylamine methyltransferase family protein</fullName>
    </submittedName>
</protein>
<keyword evidence="2 4" id="KW-0489">Methyltransferase</keyword>
<dbReference type="Proteomes" id="UP001060164">
    <property type="component" value="Chromosome"/>
</dbReference>
<dbReference type="InterPro" id="IPR010426">
    <property type="entry name" value="MTTB_MeTrfase"/>
</dbReference>
<keyword evidence="3" id="KW-0808">Transferase</keyword>
<comment type="similarity">
    <text evidence="1">Belongs to the trimethylamine methyltransferase family.</text>
</comment>
<evidence type="ECO:0000256" key="2">
    <source>
        <dbReference type="ARBA" id="ARBA00022603"/>
    </source>
</evidence>
<evidence type="ECO:0000256" key="1">
    <source>
        <dbReference type="ARBA" id="ARBA00007137"/>
    </source>
</evidence>